<dbReference type="EMBL" id="BIFR01000001">
    <property type="protein sequence ID" value="GCE10989.1"/>
    <property type="molecule type" value="Genomic_DNA"/>
</dbReference>
<dbReference type="GO" id="GO:0008999">
    <property type="term" value="F:protein-N-terminal-alanine acetyltransferase activity"/>
    <property type="evidence" value="ECO:0007669"/>
    <property type="project" value="TreeGrafter"/>
</dbReference>
<reference evidence="3" key="1">
    <citation type="submission" date="2018-12" db="EMBL/GenBank/DDBJ databases">
        <title>Tengunoibacter tsumagoiensis gen. nov., sp. nov., Dictyobacter kobayashii sp. nov., D. alpinus sp. nov., and D. joshuensis sp. nov. and description of Dictyobacteraceae fam. nov. within the order Ktedonobacterales isolated from Tengu-no-mugimeshi.</title>
        <authorList>
            <person name="Wang C.M."/>
            <person name="Zheng Y."/>
            <person name="Sakai Y."/>
            <person name="Toyoda A."/>
            <person name="Minakuchi Y."/>
            <person name="Abe K."/>
            <person name="Yokota A."/>
            <person name="Yabe S."/>
        </authorList>
    </citation>
    <scope>NUCLEOTIDE SEQUENCE [LARGE SCALE GENOMIC DNA]</scope>
    <source>
        <strain evidence="3">Uno3</strain>
    </source>
</reference>
<dbReference type="SUPFAM" id="SSF55729">
    <property type="entry name" value="Acyl-CoA N-acyltransferases (Nat)"/>
    <property type="match status" value="1"/>
</dbReference>
<dbReference type="Proteomes" id="UP000287352">
    <property type="component" value="Unassembled WGS sequence"/>
</dbReference>
<protein>
    <submittedName>
        <fullName evidence="2">N-acetyltransferase</fullName>
    </submittedName>
</protein>
<dbReference type="PROSITE" id="PS51186">
    <property type="entry name" value="GNAT"/>
    <property type="match status" value="1"/>
</dbReference>
<dbReference type="InterPro" id="IPR051908">
    <property type="entry name" value="Ribosomal_N-acetyltransferase"/>
</dbReference>
<comment type="caution">
    <text evidence="2">The sequence shown here is derived from an EMBL/GenBank/DDBJ whole genome shotgun (WGS) entry which is preliminary data.</text>
</comment>
<dbReference type="Pfam" id="PF13302">
    <property type="entry name" value="Acetyltransf_3"/>
    <property type="match status" value="1"/>
</dbReference>
<name>A0A401ZVQ7_9CHLR</name>
<gene>
    <name evidence="2" type="ORF">KTT_08480</name>
</gene>
<dbReference type="GO" id="GO:0005737">
    <property type="term" value="C:cytoplasm"/>
    <property type="evidence" value="ECO:0007669"/>
    <property type="project" value="TreeGrafter"/>
</dbReference>
<evidence type="ECO:0000313" key="2">
    <source>
        <dbReference type="EMBL" id="GCE10989.1"/>
    </source>
</evidence>
<dbReference type="InterPro" id="IPR016181">
    <property type="entry name" value="Acyl_CoA_acyltransferase"/>
</dbReference>
<organism evidence="2 3">
    <name type="scientific">Tengunoibacter tsumagoiensis</name>
    <dbReference type="NCBI Taxonomy" id="2014871"/>
    <lineage>
        <taxon>Bacteria</taxon>
        <taxon>Bacillati</taxon>
        <taxon>Chloroflexota</taxon>
        <taxon>Ktedonobacteria</taxon>
        <taxon>Ktedonobacterales</taxon>
        <taxon>Dictyobacteraceae</taxon>
        <taxon>Tengunoibacter</taxon>
    </lineage>
</organism>
<evidence type="ECO:0000313" key="3">
    <source>
        <dbReference type="Proteomes" id="UP000287352"/>
    </source>
</evidence>
<dbReference type="AlphaFoldDB" id="A0A401ZVQ7"/>
<dbReference type="GO" id="GO:1990189">
    <property type="term" value="F:protein N-terminal-serine acetyltransferase activity"/>
    <property type="evidence" value="ECO:0007669"/>
    <property type="project" value="TreeGrafter"/>
</dbReference>
<keyword evidence="2" id="KW-0808">Transferase</keyword>
<dbReference type="OrthoDB" id="9795206at2"/>
<evidence type="ECO:0000259" key="1">
    <source>
        <dbReference type="PROSITE" id="PS51186"/>
    </source>
</evidence>
<feature type="domain" description="N-acetyltransferase" evidence="1">
    <location>
        <begin position="26"/>
        <end position="191"/>
    </location>
</feature>
<proteinExistence type="predicted"/>
<dbReference type="Gene3D" id="3.40.630.30">
    <property type="match status" value="1"/>
</dbReference>
<dbReference type="RefSeq" id="WP_126578543.1">
    <property type="nucleotide sequence ID" value="NZ_BIFR01000001.1"/>
</dbReference>
<dbReference type="PANTHER" id="PTHR43441">
    <property type="entry name" value="RIBOSOMAL-PROTEIN-SERINE ACETYLTRANSFERASE"/>
    <property type="match status" value="1"/>
</dbReference>
<dbReference type="InterPro" id="IPR000182">
    <property type="entry name" value="GNAT_dom"/>
</dbReference>
<keyword evidence="3" id="KW-1185">Reference proteome</keyword>
<dbReference type="PANTHER" id="PTHR43441:SF11">
    <property type="entry name" value="RIBOSOMAL-PROTEIN-SERINE ACETYLTRANSFERASE"/>
    <property type="match status" value="1"/>
</dbReference>
<sequence length="197" mass="23089">MTKDTFPKAVEDTSHMQNPFIVGERLYLRPLEPGQDNHLYSTWLNDEEIRRYFSVYPTSDTRGKERLDNMYKDFRHILFGIANKEDNRLMGLVGLKDINVLNQSAEFYVIIGDRSAWGKGYGTEATKLMLRYGFLELNLNRIQTQDMEENIGGWRADEKAGFKYEGTLREVMPRFGKFHNVKVYSMLRSEYLESFQG</sequence>
<accession>A0A401ZVQ7</accession>